<dbReference type="InterPro" id="IPR012677">
    <property type="entry name" value="Nucleotide-bd_a/b_plait_sf"/>
</dbReference>
<dbReference type="Proteomes" id="UP001057455">
    <property type="component" value="Unassembled WGS sequence"/>
</dbReference>
<evidence type="ECO:0000313" key="5">
    <source>
        <dbReference type="EMBL" id="GFE55912.1"/>
    </source>
</evidence>
<dbReference type="AlphaFoldDB" id="A0A9W5TCT6"/>
<evidence type="ECO:0000256" key="3">
    <source>
        <dbReference type="SAM" id="MobiDB-lite"/>
    </source>
</evidence>
<feature type="domain" description="RRM" evidence="4">
    <location>
        <begin position="147"/>
        <end position="225"/>
    </location>
</feature>
<accession>A0A9W5TCT6</accession>
<name>A0A9W5TCT6_BABOV</name>
<proteinExistence type="predicted"/>
<dbReference type="GO" id="GO:0003723">
    <property type="term" value="F:RNA binding"/>
    <property type="evidence" value="ECO:0007669"/>
    <property type="project" value="UniProtKB-UniRule"/>
</dbReference>
<dbReference type="SUPFAM" id="SSF54928">
    <property type="entry name" value="RNA-binding domain, RBD"/>
    <property type="match status" value="2"/>
</dbReference>
<keyword evidence="1 2" id="KW-0694">RNA-binding</keyword>
<dbReference type="InterPro" id="IPR035979">
    <property type="entry name" value="RBD_domain_sf"/>
</dbReference>
<dbReference type="PROSITE" id="PS50102">
    <property type="entry name" value="RRM"/>
    <property type="match status" value="2"/>
</dbReference>
<organism evidence="5 6">
    <name type="scientific">Babesia ovis</name>
    <dbReference type="NCBI Taxonomy" id="5869"/>
    <lineage>
        <taxon>Eukaryota</taxon>
        <taxon>Sar</taxon>
        <taxon>Alveolata</taxon>
        <taxon>Apicomplexa</taxon>
        <taxon>Aconoidasida</taxon>
        <taxon>Piroplasmida</taxon>
        <taxon>Babesiidae</taxon>
        <taxon>Babesia</taxon>
    </lineage>
</organism>
<reference evidence="5" key="1">
    <citation type="submission" date="2019-12" db="EMBL/GenBank/DDBJ databases">
        <title>Genome sequence of Babesia ovis.</title>
        <authorList>
            <person name="Yamagishi J."/>
            <person name="Sevinc F."/>
            <person name="Xuan X."/>
        </authorList>
    </citation>
    <scope>NUCLEOTIDE SEQUENCE</scope>
    <source>
        <strain evidence="5">Selcuk</strain>
    </source>
</reference>
<evidence type="ECO:0000313" key="6">
    <source>
        <dbReference type="Proteomes" id="UP001057455"/>
    </source>
</evidence>
<protein>
    <submittedName>
        <fullName evidence="5">RNA recognition domain containing protein</fullName>
    </submittedName>
</protein>
<keyword evidence="6" id="KW-1185">Reference proteome</keyword>
<gene>
    <name evidence="5" type="ORF">BaOVIS_033160</name>
</gene>
<dbReference type="InterPro" id="IPR000504">
    <property type="entry name" value="RRM_dom"/>
</dbReference>
<dbReference type="SMART" id="SM00360">
    <property type="entry name" value="RRM"/>
    <property type="match status" value="2"/>
</dbReference>
<sequence>MPLLASAGLIDTKGTGTVSRGTKRMSSKTVGKSGGNVGEDLDNKNEDDAFFDAAEQVTLKDVCDEAGLLSSVEGVEEKKIYRQVETRTREKRRKVYGTHANVSGKKAAMQKELVYEQTYPIYDDTQQHYDQRDEYVYPADEDKIIAHRIFVSKLSYEATTDDLENYFCQFGNITDVHIPRQPGNPSLNKGYGFVSFDDENSVMEVLETTSHVINGREVMIDRAIGQKYHSSSRASEDGSTQLRDPYARVKRQYEGSGTMYMDPYSKRDRNDSYRTDYYATNRSNYASPMSYAGFDPNKPVNYVFSGAARMANYGIQEYDTRYSGTTQKTRNRVVPKLFIGRLNPDTTVGTLRNYFSHFGEISDAYIPRDTVTQKGKGFGFLTFAHKDSILAVMQPAFKHYIDGREIVVDYADMSTRSN</sequence>
<feature type="region of interest" description="Disordered" evidence="3">
    <location>
        <begin position="14"/>
        <end position="40"/>
    </location>
</feature>
<dbReference type="Gene3D" id="3.30.70.330">
    <property type="match status" value="2"/>
</dbReference>
<dbReference type="OrthoDB" id="21467at2759"/>
<evidence type="ECO:0000256" key="1">
    <source>
        <dbReference type="ARBA" id="ARBA00022884"/>
    </source>
</evidence>
<evidence type="ECO:0000259" key="4">
    <source>
        <dbReference type="PROSITE" id="PS50102"/>
    </source>
</evidence>
<evidence type="ECO:0000256" key="2">
    <source>
        <dbReference type="PROSITE-ProRule" id="PRU00176"/>
    </source>
</evidence>
<feature type="domain" description="RRM" evidence="4">
    <location>
        <begin position="335"/>
        <end position="413"/>
    </location>
</feature>
<comment type="caution">
    <text evidence="5">The sequence shown here is derived from an EMBL/GenBank/DDBJ whole genome shotgun (WGS) entry which is preliminary data.</text>
</comment>
<dbReference type="PANTHER" id="PTHR48027">
    <property type="entry name" value="HETEROGENEOUS NUCLEAR RIBONUCLEOPROTEIN 87F-RELATED"/>
    <property type="match status" value="1"/>
</dbReference>
<dbReference type="EMBL" id="BLIY01000025">
    <property type="protein sequence ID" value="GFE55912.1"/>
    <property type="molecule type" value="Genomic_DNA"/>
</dbReference>
<dbReference type="InterPro" id="IPR052462">
    <property type="entry name" value="SLIRP/GR-RBP-like"/>
</dbReference>
<dbReference type="Pfam" id="PF00076">
    <property type="entry name" value="RRM_1"/>
    <property type="match status" value="2"/>
</dbReference>